<evidence type="ECO:0000256" key="5">
    <source>
        <dbReference type="ARBA" id="ARBA00022475"/>
    </source>
</evidence>
<dbReference type="EMBL" id="JAVHNS010000006">
    <property type="protein sequence ID" value="KAK6352198.1"/>
    <property type="molecule type" value="Genomic_DNA"/>
</dbReference>
<dbReference type="InterPro" id="IPR013761">
    <property type="entry name" value="SAM/pointed_sf"/>
</dbReference>
<dbReference type="GO" id="GO:0030833">
    <property type="term" value="P:regulation of actin filament polymerization"/>
    <property type="evidence" value="ECO:0007669"/>
    <property type="project" value="TreeGrafter"/>
</dbReference>
<comment type="subcellular location">
    <subcellularLocation>
        <location evidence="1">Cell membrane</location>
    </subcellularLocation>
</comment>
<protein>
    <recommendedName>
        <fullName evidence="3">Actin cytoskeleton-regulatory complex protein SLA1</fullName>
    </recommendedName>
</protein>
<feature type="compositionally biased region" description="Basic and acidic residues" evidence="8">
    <location>
        <begin position="299"/>
        <end position="309"/>
    </location>
</feature>
<dbReference type="GO" id="GO:0008092">
    <property type="term" value="F:cytoskeletal protein binding"/>
    <property type="evidence" value="ECO:0007669"/>
    <property type="project" value="InterPro"/>
</dbReference>
<evidence type="ECO:0000256" key="7">
    <source>
        <dbReference type="PROSITE-ProRule" id="PRU00192"/>
    </source>
</evidence>
<evidence type="ECO:0000313" key="10">
    <source>
        <dbReference type="EMBL" id="KAK6352198.1"/>
    </source>
</evidence>
<dbReference type="PANTHER" id="PTHR15735">
    <property type="entry name" value="FCH AND DOUBLE SH3 DOMAINS PROTEIN"/>
    <property type="match status" value="1"/>
</dbReference>
<dbReference type="PANTHER" id="PTHR15735:SF19">
    <property type="entry name" value="ACTIN CYTOSKELETON-REGULATORY COMPLEX PROTEIN SLA1"/>
    <property type="match status" value="1"/>
</dbReference>
<dbReference type="InterPro" id="IPR007131">
    <property type="entry name" value="SHD1"/>
</dbReference>
<sequence length="1185" mass="128758">MAAQNDHHVYSQPLTTPNTTSPPQSITPIRSTITRRNYQLHSYTAFHIPQITAVRPKLHVCVFSDGHRMSFLGIFRAIYDYAPQTDEELALKEGDLLYVLEKSSEDAWWKAKKKAAANEDEEPVGLIPNTYVEEATPVGKLRALYDYQRQTDEELSFSEDALLDVYDNSDPDWSLVGLKGEYGFAPANYLEKADEIPTPTVSSPTESAPPPLPSRNSVTLPPRQPEPEPEPEPESEPEESPVRPSPATSIAAALKQRQASIAAQSPAPSPITTRYTPPPQTHTQKAVHFTPEASDDDEPAPRLPERPRSDISSPYASPISPNPPTTFEQIEAAGVHRYPIDEIVNKKKVPCVLELGNGKITLTPQKRSIPSTTWDIEDLQTYSADGKHVGLDLVSPIRSLDLRAENKETASEIIRDLGEMRGAARAAGLSEVMAIAKSGGKKLGIILYDFDAQGSDEVSVKVGDEVVILDDGQSDEWWNVRRIINGKEGVVPSSYVEIKNARSVEVASQEESSKGKERDPRYGHQHKASVGPGIMLPPRDSSLNTPNTTSTTSSRKPTGRTATSDKPKPNAKHVRTWTDRSGTFKVDAEFLNLRDGVIHLHKVNGVKIAVPIAKMSKQDLEYVERKTGLSLDEDKPLSDLRGKHKASVTTAISAGPSASSAPKSPVGITVDRSKGSGNTNVSDYDWFEFFLNCGVDVHACQRYANNFAKDSMDESILPEINQAVLRTLGLKEGDILRVMKFLDNKYGRKKDENNTRRERPAPGVQTSDVVDPKMLEQRKPTPEPSKMQENSAKDNDPWAPKPSKQESAEPPKSASPAPQQAAATPAETQAQPKPQPPTGALRELSLLDEPLKPAVVTPSPPVEQPAPVPVVSPPAQPSSAPPQQTWQPPPANILAAPLSVYQQQAPQTSPTSPPYINYQQTGILQPQHTAFQAQPLQAQATARQRPQAPQIAQNVGGLVPPPPQRPQSTPAQNFPHQIQPLVPAITGYQNVSSMAPQGQLSMQQQLQQAEFQRQLQAQQALQQQQQQQQALLQQQQAAALQPQLTAVPNNFGIPQINYGGIAVQPTGYGQQQLGFNNPLLAQPTGSGLGPLPPPFKPTVDLSLPTPLLPQNTAVPQQQQNGFGTQFGAGSVNKNLMPALTPLKPQATGPAPAIKFGVTPGKLAPQPTGVRKANLNAATPENPFGF</sequence>
<dbReference type="InterPro" id="IPR001452">
    <property type="entry name" value="SH3_domain"/>
</dbReference>
<feature type="region of interest" description="Disordered" evidence="8">
    <location>
        <begin position="749"/>
        <end position="892"/>
    </location>
</feature>
<evidence type="ECO:0000313" key="11">
    <source>
        <dbReference type="Proteomes" id="UP001373714"/>
    </source>
</evidence>
<dbReference type="Gene3D" id="1.10.150.50">
    <property type="entry name" value="Transcription Factor, Ets-1"/>
    <property type="match status" value="1"/>
</dbReference>
<dbReference type="InterPro" id="IPR035821">
    <property type="entry name" value="Sla1_SH3_3"/>
</dbReference>
<evidence type="ECO:0000256" key="6">
    <source>
        <dbReference type="ARBA" id="ARBA00023136"/>
    </source>
</evidence>
<evidence type="ECO:0000256" key="2">
    <source>
        <dbReference type="ARBA" id="ARBA00007948"/>
    </source>
</evidence>
<organism evidence="10 11">
    <name type="scientific">Orbilia blumenaviensis</name>
    <dbReference type="NCBI Taxonomy" id="1796055"/>
    <lineage>
        <taxon>Eukaryota</taxon>
        <taxon>Fungi</taxon>
        <taxon>Dikarya</taxon>
        <taxon>Ascomycota</taxon>
        <taxon>Pezizomycotina</taxon>
        <taxon>Orbiliomycetes</taxon>
        <taxon>Orbiliales</taxon>
        <taxon>Orbiliaceae</taxon>
        <taxon>Orbilia</taxon>
    </lineage>
</organism>
<feature type="compositionally biased region" description="Low complexity" evidence="8">
    <location>
        <begin position="810"/>
        <end position="832"/>
    </location>
</feature>
<dbReference type="Gene3D" id="2.30.30.40">
    <property type="entry name" value="SH3 Domains"/>
    <property type="match status" value="3"/>
</dbReference>
<dbReference type="SUPFAM" id="SSF50044">
    <property type="entry name" value="SH3-domain"/>
    <property type="match status" value="3"/>
</dbReference>
<reference evidence="10 11" key="1">
    <citation type="submission" date="2019-10" db="EMBL/GenBank/DDBJ databases">
        <authorList>
            <person name="Palmer J.M."/>
        </authorList>
    </citation>
    <scope>NUCLEOTIDE SEQUENCE [LARGE SCALE GENOMIC DNA]</scope>
    <source>
        <strain evidence="10 11">TWF730</strain>
    </source>
</reference>
<keyword evidence="11" id="KW-1185">Reference proteome</keyword>
<comment type="similarity">
    <text evidence="2">Belongs to the SLA1 family.</text>
</comment>
<feature type="compositionally biased region" description="Low complexity" evidence="8">
    <location>
        <begin position="541"/>
        <end position="561"/>
    </location>
</feature>
<feature type="compositionally biased region" description="Basic and acidic residues" evidence="8">
    <location>
        <begin position="770"/>
        <end position="781"/>
    </location>
</feature>
<dbReference type="Proteomes" id="UP001373714">
    <property type="component" value="Unassembled WGS sequence"/>
</dbReference>
<dbReference type="GO" id="GO:0043130">
    <property type="term" value="F:ubiquitin binding"/>
    <property type="evidence" value="ECO:0007669"/>
    <property type="project" value="InterPro"/>
</dbReference>
<feature type="domain" description="SH3" evidence="9">
    <location>
        <begin position="138"/>
        <end position="195"/>
    </location>
</feature>
<feature type="region of interest" description="Disordered" evidence="8">
    <location>
        <begin position="650"/>
        <end position="674"/>
    </location>
</feature>
<dbReference type="Pfam" id="PF00018">
    <property type="entry name" value="SH3_1"/>
    <property type="match status" value="2"/>
</dbReference>
<keyword evidence="5" id="KW-1003">Cell membrane</keyword>
<dbReference type="InterPro" id="IPR056996">
    <property type="entry name" value="PH_SLA1"/>
</dbReference>
<dbReference type="PRINTS" id="PR00452">
    <property type="entry name" value="SH3DOMAIN"/>
</dbReference>
<feature type="compositionally biased region" description="Low complexity" evidence="8">
    <location>
        <begin position="653"/>
        <end position="665"/>
    </location>
</feature>
<dbReference type="CDD" id="cd09532">
    <property type="entry name" value="SAM_SLA1_fungal"/>
    <property type="match status" value="1"/>
</dbReference>
<proteinExistence type="inferred from homology"/>
<name>A0AAV9V146_9PEZI</name>
<feature type="domain" description="SH3" evidence="9">
    <location>
        <begin position="439"/>
        <end position="501"/>
    </location>
</feature>
<dbReference type="Pfam" id="PF03983">
    <property type="entry name" value="SHD1"/>
    <property type="match status" value="1"/>
</dbReference>
<comment type="caution">
    <text evidence="10">The sequence shown here is derived from an EMBL/GenBank/DDBJ whole genome shotgun (WGS) entry which is preliminary data.</text>
</comment>
<dbReference type="Pfam" id="PF14604">
    <property type="entry name" value="SH3_9"/>
    <property type="match status" value="1"/>
</dbReference>
<feature type="region of interest" description="Disordered" evidence="8">
    <location>
        <begin position="196"/>
        <end position="326"/>
    </location>
</feature>
<dbReference type="Gene3D" id="2.30.30.700">
    <property type="entry name" value="SLA1 homology domain 1"/>
    <property type="match status" value="1"/>
</dbReference>
<dbReference type="GO" id="GO:0042802">
    <property type="term" value="F:identical protein binding"/>
    <property type="evidence" value="ECO:0007669"/>
    <property type="project" value="InterPro"/>
</dbReference>
<feature type="domain" description="SH3" evidence="9">
    <location>
        <begin position="70"/>
        <end position="137"/>
    </location>
</feature>
<dbReference type="SMART" id="SM00326">
    <property type="entry name" value="SH3"/>
    <property type="match status" value="3"/>
</dbReference>
<feature type="region of interest" description="Disordered" evidence="8">
    <location>
        <begin position="503"/>
        <end position="575"/>
    </location>
</feature>
<accession>A0AAV9V146</accession>
<feature type="compositionally biased region" description="Acidic residues" evidence="8">
    <location>
        <begin position="227"/>
        <end position="239"/>
    </location>
</feature>
<dbReference type="Pfam" id="PF24081">
    <property type="entry name" value="PH_SLA1"/>
    <property type="match status" value="1"/>
</dbReference>
<dbReference type="GO" id="GO:0030674">
    <property type="term" value="F:protein-macromolecule adaptor activity"/>
    <property type="evidence" value="ECO:0007669"/>
    <property type="project" value="InterPro"/>
</dbReference>
<evidence type="ECO:0000259" key="9">
    <source>
        <dbReference type="PROSITE" id="PS50002"/>
    </source>
</evidence>
<evidence type="ECO:0000256" key="4">
    <source>
        <dbReference type="ARBA" id="ARBA00022443"/>
    </source>
</evidence>
<evidence type="ECO:0000256" key="8">
    <source>
        <dbReference type="SAM" id="MobiDB-lite"/>
    </source>
</evidence>
<feature type="region of interest" description="Disordered" evidence="8">
    <location>
        <begin position="1"/>
        <end position="27"/>
    </location>
</feature>
<keyword evidence="6" id="KW-0472">Membrane</keyword>
<keyword evidence="4 7" id="KW-0728">SH3 domain</keyword>
<feature type="region of interest" description="Disordered" evidence="8">
    <location>
        <begin position="1164"/>
        <end position="1185"/>
    </location>
</feature>
<feature type="compositionally biased region" description="Polar residues" evidence="8">
    <location>
        <begin position="12"/>
        <end position="27"/>
    </location>
</feature>
<evidence type="ECO:0000256" key="3">
    <source>
        <dbReference type="ARBA" id="ARBA00020357"/>
    </source>
</evidence>
<dbReference type="PROSITE" id="PS50002">
    <property type="entry name" value="SH3"/>
    <property type="match status" value="3"/>
</dbReference>
<dbReference type="AlphaFoldDB" id="A0AAV9V146"/>
<gene>
    <name evidence="10" type="primary">SLA1</name>
    <name evidence="10" type="ORF">TWF730_009028</name>
</gene>
<dbReference type="CDD" id="cd11775">
    <property type="entry name" value="SH3_Sla1p_3"/>
    <property type="match status" value="1"/>
</dbReference>
<feature type="compositionally biased region" description="Basic and acidic residues" evidence="8">
    <location>
        <begin position="511"/>
        <end position="522"/>
    </location>
</feature>
<dbReference type="InterPro" id="IPR036028">
    <property type="entry name" value="SH3-like_dom_sf"/>
</dbReference>
<feature type="compositionally biased region" description="Pro residues" evidence="8">
    <location>
        <begin position="858"/>
        <end position="880"/>
    </location>
</feature>
<evidence type="ECO:0000256" key="1">
    <source>
        <dbReference type="ARBA" id="ARBA00004236"/>
    </source>
</evidence>
<feature type="compositionally biased region" description="Basic and acidic residues" evidence="8">
    <location>
        <begin position="749"/>
        <end position="760"/>
    </location>
</feature>